<dbReference type="Gene3D" id="4.10.60.10">
    <property type="entry name" value="Zinc finger, CCHC-type"/>
    <property type="match status" value="1"/>
</dbReference>
<dbReference type="RefSeq" id="XP_015072547.1">
    <property type="nucleotide sequence ID" value="XM_015217061.1"/>
</dbReference>
<protein>
    <submittedName>
        <fullName evidence="3">Uncharacterized protein LOC107016655</fullName>
    </submittedName>
</protein>
<name>A0ABM1GKX0_SOLPN</name>
<reference evidence="3" key="2">
    <citation type="submission" date="2025-08" db="UniProtKB">
        <authorList>
            <consortium name="RefSeq"/>
        </authorList>
    </citation>
    <scope>IDENTIFICATION</scope>
</reference>
<dbReference type="InterPro" id="IPR036875">
    <property type="entry name" value="Znf_CCHC_sf"/>
</dbReference>
<sequence length="141" mass="15520">MDISILMVYIQEVEEENVKDIQEYQNKKVKTRMSLVNRKVVQADHNSINQMALSSSASAPAQRNRSCFKCGQEGHFIGEGPKDKQGGGNLDNRSQKSSAAPLNRPAPRVSTSGTGGGTNFLYSLNNCHEQENFPNVFTGMI</sequence>
<proteinExistence type="predicted"/>
<feature type="compositionally biased region" description="Polar residues" evidence="1">
    <location>
        <begin position="91"/>
        <end position="100"/>
    </location>
</feature>
<gene>
    <name evidence="3" type="primary">LOC107016655</name>
</gene>
<accession>A0ABM1GKX0</accession>
<keyword evidence="2" id="KW-1185">Reference proteome</keyword>
<feature type="region of interest" description="Disordered" evidence="1">
    <location>
        <begin position="76"/>
        <end position="115"/>
    </location>
</feature>
<dbReference type="GeneID" id="107016655"/>
<dbReference type="Proteomes" id="UP000694930">
    <property type="component" value="Chromosome 4"/>
</dbReference>
<organism evidence="2 3">
    <name type="scientific">Solanum pennellii</name>
    <name type="common">Tomato</name>
    <name type="synonym">Lycopersicon pennellii</name>
    <dbReference type="NCBI Taxonomy" id="28526"/>
    <lineage>
        <taxon>Eukaryota</taxon>
        <taxon>Viridiplantae</taxon>
        <taxon>Streptophyta</taxon>
        <taxon>Embryophyta</taxon>
        <taxon>Tracheophyta</taxon>
        <taxon>Spermatophyta</taxon>
        <taxon>Magnoliopsida</taxon>
        <taxon>eudicotyledons</taxon>
        <taxon>Gunneridae</taxon>
        <taxon>Pentapetalae</taxon>
        <taxon>asterids</taxon>
        <taxon>lamiids</taxon>
        <taxon>Solanales</taxon>
        <taxon>Solanaceae</taxon>
        <taxon>Solanoideae</taxon>
        <taxon>Solaneae</taxon>
        <taxon>Solanum</taxon>
        <taxon>Solanum subgen. Lycopersicon</taxon>
    </lineage>
</organism>
<dbReference type="SUPFAM" id="SSF57756">
    <property type="entry name" value="Retrovirus zinc finger-like domains"/>
    <property type="match status" value="1"/>
</dbReference>
<evidence type="ECO:0000313" key="3">
    <source>
        <dbReference type="RefSeq" id="XP_015072547.1"/>
    </source>
</evidence>
<evidence type="ECO:0000313" key="2">
    <source>
        <dbReference type="Proteomes" id="UP000694930"/>
    </source>
</evidence>
<evidence type="ECO:0000256" key="1">
    <source>
        <dbReference type="SAM" id="MobiDB-lite"/>
    </source>
</evidence>
<reference evidence="2" key="1">
    <citation type="journal article" date="2014" name="Nat. Genet.">
        <title>The genome of the stress-tolerant wild tomato species Solanum pennellii.</title>
        <authorList>
            <person name="Bolger A."/>
            <person name="Scossa F."/>
            <person name="Bolger M.E."/>
            <person name="Lanz C."/>
            <person name="Maumus F."/>
            <person name="Tohge T."/>
            <person name="Quesneville H."/>
            <person name="Alseekh S."/>
            <person name="Sorensen I."/>
            <person name="Lichtenstein G."/>
            <person name="Fich E.A."/>
            <person name="Conte M."/>
            <person name="Keller H."/>
            <person name="Schneeberger K."/>
            <person name="Schwacke R."/>
            <person name="Ofner I."/>
            <person name="Vrebalov J."/>
            <person name="Xu Y."/>
            <person name="Osorio S."/>
            <person name="Aflitos S.A."/>
            <person name="Schijlen E."/>
            <person name="Jimenez-Gomez J.M."/>
            <person name="Ryngajllo M."/>
            <person name="Kimura S."/>
            <person name="Kumar R."/>
            <person name="Koenig D."/>
            <person name="Headland L.R."/>
            <person name="Maloof J.N."/>
            <person name="Sinha N."/>
            <person name="van Ham R.C."/>
            <person name="Lankhorst R.K."/>
            <person name="Mao L."/>
            <person name="Vogel A."/>
            <person name="Arsova B."/>
            <person name="Panstruga R."/>
            <person name="Fei Z."/>
            <person name="Rose J.K."/>
            <person name="Zamir D."/>
            <person name="Carrari F."/>
            <person name="Giovannoni J.J."/>
            <person name="Weigel D."/>
            <person name="Usadel B."/>
            <person name="Fernie A.R."/>
        </authorList>
    </citation>
    <scope>NUCLEOTIDE SEQUENCE [LARGE SCALE GENOMIC DNA]</scope>
    <source>
        <strain evidence="2">cv. LA0716</strain>
    </source>
</reference>